<organism evidence="2 3">
    <name type="scientific">Lysobacter koreensis</name>
    <dbReference type="NCBI Taxonomy" id="266122"/>
    <lineage>
        <taxon>Bacteria</taxon>
        <taxon>Pseudomonadati</taxon>
        <taxon>Pseudomonadota</taxon>
        <taxon>Gammaproteobacteria</taxon>
        <taxon>Lysobacterales</taxon>
        <taxon>Lysobacteraceae</taxon>
        <taxon>Lysobacter</taxon>
    </lineage>
</organism>
<feature type="transmembrane region" description="Helical" evidence="1">
    <location>
        <begin position="88"/>
        <end position="109"/>
    </location>
</feature>
<feature type="transmembrane region" description="Helical" evidence="1">
    <location>
        <begin position="129"/>
        <end position="151"/>
    </location>
</feature>
<feature type="transmembrane region" description="Helical" evidence="1">
    <location>
        <begin position="57"/>
        <end position="76"/>
    </location>
</feature>
<feature type="transmembrane region" description="Helical" evidence="1">
    <location>
        <begin position="20"/>
        <end position="42"/>
    </location>
</feature>
<reference evidence="3" key="1">
    <citation type="journal article" date="2019" name="Int. J. Syst. Evol. Microbiol.">
        <title>The Global Catalogue of Microorganisms (GCM) 10K type strain sequencing project: providing services to taxonomists for standard genome sequencing and annotation.</title>
        <authorList>
            <consortium name="The Broad Institute Genomics Platform"/>
            <consortium name="The Broad Institute Genome Sequencing Center for Infectious Disease"/>
            <person name="Wu L."/>
            <person name="Ma J."/>
        </authorList>
    </citation>
    <scope>NUCLEOTIDE SEQUENCE [LARGE SCALE GENOMIC DNA]</scope>
    <source>
        <strain evidence="3">CCUG 55491</strain>
    </source>
</reference>
<name>A0ABW2YMS5_9GAMM</name>
<dbReference type="RefSeq" id="WP_386812698.1">
    <property type="nucleotide sequence ID" value="NZ_JBHTIH010000004.1"/>
</dbReference>
<feature type="transmembrane region" description="Helical" evidence="1">
    <location>
        <begin position="207"/>
        <end position="225"/>
    </location>
</feature>
<dbReference type="Proteomes" id="UP001597090">
    <property type="component" value="Unassembled WGS sequence"/>
</dbReference>
<evidence type="ECO:0000313" key="3">
    <source>
        <dbReference type="Proteomes" id="UP001597090"/>
    </source>
</evidence>
<keyword evidence="1" id="KW-0472">Membrane</keyword>
<protein>
    <submittedName>
        <fullName evidence="2">Uncharacterized protein</fullName>
    </submittedName>
</protein>
<keyword evidence="1" id="KW-0812">Transmembrane</keyword>
<keyword evidence="3" id="KW-1185">Reference proteome</keyword>
<feature type="transmembrane region" description="Helical" evidence="1">
    <location>
        <begin position="171"/>
        <end position="187"/>
    </location>
</feature>
<sequence length="298" mass="30678">MSASTVATPPVAAARPPAAFPLALGACLLAISLLTAVVVGALTPTTGMTAVQTVGQWLGWFCGVGLLVAINVALATSLVARRGSPRRFALALVAAALVFYAGSFALSLARGWALQAWVAAHPDSTRLAMAWLPFVSVLQMLLVAALGLLLAWRLGGRGPLPQGWSIRARRAFGVVVGFAACIGLLPLQGRLLAMLDVVSLDLLQNGLPFLAVTLGAVHGLAWGVAPARHGSGAWPAFWSAALVGPLLLGIAWGSPFLLRHAGSTGVSMFAGALLLACPLLAWVLVRATSARLRRAQPG</sequence>
<gene>
    <name evidence="2" type="ORF">ACFQZQ_10295</name>
</gene>
<feature type="transmembrane region" description="Helical" evidence="1">
    <location>
        <begin position="264"/>
        <end position="285"/>
    </location>
</feature>
<dbReference type="EMBL" id="JBHTIH010000004">
    <property type="protein sequence ID" value="MFD0739668.1"/>
    <property type="molecule type" value="Genomic_DNA"/>
</dbReference>
<evidence type="ECO:0000313" key="2">
    <source>
        <dbReference type="EMBL" id="MFD0739668.1"/>
    </source>
</evidence>
<comment type="caution">
    <text evidence="2">The sequence shown here is derived from an EMBL/GenBank/DDBJ whole genome shotgun (WGS) entry which is preliminary data.</text>
</comment>
<proteinExistence type="predicted"/>
<keyword evidence="1" id="KW-1133">Transmembrane helix</keyword>
<accession>A0ABW2YMS5</accession>
<feature type="transmembrane region" description="Helical" evidence="1">
    <location>
        <begin position="237"/>
        <end position="258"/>
    </location>
</feature>
<evidence type="ECO:0000256" key="1">
    <source>
        <dbReference type="SAM" id="Phobius"/>
    </source>
</evidence>